<dbReference type="Proteomes" id="UP000053577">
    <property type="component" value="Unassembled WGS sequence"/>
</dbReference>
<dbReference type="Pfam" id="PF00583">
    <property type="entry name" value="Acetyltransf_1"/>
    <property type="match status" value="1"/>
</dbReference>
<dbReference type="InterPro" id="IPR052523">
    <property type="entry name" value="Trichothecene_AcTrans"/>
</dbReference>
<feature type="domain" description="N-acetyltransferase" evidence="1">
    <location>
        <begin position="122"/>
        <end position="206"/>
    </location>
</feature>
<dbReference type="AlphaFoldDB" id="A0A0V8LX39"/>
<protein>
    <submittedName>
        <fullName evidence="2">Acetyltransferase</fullName>
    </submittedName>
</protein>
<dbReference type="InterPro" id="IPR016181">
    <property type="entry name" value="Acyl_CoA_acyltransferase"/>
</dbReference>
<dbReference type="SUPFAM" id="SSF55729">
    <property type="entry name" value="Acyl-CoA N-acyltransferases (Nat)"/>
    <property type="match status" value="1"/>
</dbReference>
<reference evidence="2 3" key="1">
    <citation type="journal article" date="2015" name="Sci. Rep.">
        <title>A comparative genomics and reductive dehalogenase gene transcription study of two chloroethene-respiring bacteria, Dehalococcoides mccartyi strains MB and 11a.</title>
        <authorList>
            <person name="Low A."/>
            <person name="Shen Z."/>
            <person name="Cheng D."/>
            <person name="Rogers M.J."/>
            <person name="Lee P.K."/>
            <person name="He J."/>
        </authorList>
    </citation>
    <scope>NUCLEOTIDE SEQUENCE [LARGE SCALE GENOMIC DNA]</scope>
    <source>
        <strain evidence="2 3">MB</strain>
    </source>
</reference>
<dbReference type="PANTHER" id="PTHR42791">
    <property type="entry name" value="GNAT FAMILY ACETYLTRANSFERASE"/>
    <property type="match status" value="1"/>
</dbReference>
<dbReference type="PANTHER" id="PTHR42791:SF1">
    <property type="entry name" value="N-ACETYLTRANSFERASE DOMAIN-CONTAINING PROTEIN"/>
    <property type="match status" value="1"/>
</dbReference>
<organism evidence="2 3">
    <name type="scientific">Dehalococcoides mccartyi</name>
    <dbReference type="NCBI Taxonomy" id="61435"/>
    <lineage>
        <taxon>Bacteria</taxon>
        <taxon>Bacillati</taxon>
        <taxon>Chloroflexota</taxon>
        <taxon>Dehalococcoidia</taxon>
        <taxon>Dehalococcoidales</taxon>
        <taxon>Dehalococcoidaceae</taxon>
        <taxon>Dehalococcoides</taxon>
    </lineage>
</organism>
<accession>A0A0V8LX39</accession>
<dbReference type="PATRIC" id="fig|61435.5.peg.1644"/>
<evidence type="ECO:0000259" key="1">
    <source>
        <dbReference type="PROSITE" id="PS51186"/>
    </source>
</evidence>
<comment type="caution">
    <text evidence="2">The sequence shown here is derived from an EMBL/GenBank/DDBJ whole genome shotgun (WGS) entry which is preliminary data.</text>
</comment>
<dbReference type="Gene3D" id="3.40.630.30">
    <property type="match status" value="1"/>
</dbReference>
<name>A0A0V8LX39_9CHLR</name>
<evidence type="ECO:0000313" key="2">
    <source>
        <dbReference type="EMBL" id="KSV16088.1"/>
    </source>
</evidence>
<dbReference type="PROSITE" id="PS51186">
    <property type="entry name" value="GNAT"/>
    <property type="match status" value="1"/>
</dbReference>
<keyword evidence="2" id="KW-0808">Transferase</keyword>
<evidence type="ECO:0000313" key="3">
    <source>
        <dbReference type="Proteomes" id="UP000053577"/>
    </source>
</evidence>
<gene>
    <name evidence="2" type="ORF">DA01_08365</name>
</gene>
<dbReference type="OrthoDB" id="9775804at2"/>
<dbReference type="EMBL" id="JGYD01000029">
    <property type="protein sequence ID" value="KSV16088.1"/>
    <property type="molecule type" value="Genomic_DNA"/>
</dbReference>
<proteinExistence type="predicted"/>
<sequence>MIQSDNGLYRLEKTDIKRLAYVTAEAFKDDQLTSYLLQGDTRKIKRLPVVFEYYAALGIKYGQAYASSPDMEAVSVWFDAPVHISLWQLISCGFPVKNMWCGFNYFQQDMHLNSLCDKMRNQLYPFPNKYLALLAVAPKYRSRGFASKVVRPILTELDQSNTASYLETQNQTNVSMYRHWGYEEIGQFGIPLANISLHAMLRKNRKD</sequence>
<dbReference type="RefSeq" id="WP_058292972.1">
    <property type="nucleotide sequence ID" value="NZ_JGYD01000029.1"/>
</dbReference>
<dbReference type="InterPro" id="IPR000182">
    <property type="entry name" value="GNAT_dom"/>
</dbReference>
<dbReference type="GO" id="GO:0016747">
    <property type="term" value="F:acyltransferase activity, transferring groups other than amino-acyl groups"/>
    <property type="evidence" value="ECO:0007669"/>
    <property type="project" value="InterPro"/>
</dbReference>